<feature type="compositionally biased region" description="Polar residues" evidence="5">
    <location>
        <begin position="497"/>
        <end position="524"/>
    </location>
</feature>
<protein>
    <recommendedName>
        <fullName evidence="6">Cytohesin Ubiquitin Protein Inducing domain-containing protein</fullName>
    </recommendedName>
</protein>
<dbReference type="InterPro" id="IPR021774">
    <property type="entry name" value="CUPID"/>
</dbReference>
<dbReference type="GO" id="GO:0090162">
    <property type="term" value="P:establishment of epithelial cell polarity"/>
    <property type="evidence" value="ECO:0007669"/>
    <property type="project" value="InterPro"/>
</dbReference>
<organism evidence="7 8">
    <name type="scientific">Aquatica leii</name>
    <dbReference type="NCBI Taxonomy" id="1421715"/>
    <lineage>
        <taxon>Eukaryota</taxon>
        <taxon>Metazoa</taxon>
        <taxon>Ecdysozoa</taxon>
        <taxon>Arthropoda</taxon>
        <taxon>Hexapoda</taxon>
        <taxon>Insecta</taxon>
        <taxon>Pterygota</taxon>
        <taxon>Neoptera</taxon>
        <taxon>Endopterygota</taxon>
        <taxon>Coleoptera</taxon>
        <taxon>Polyphaga</taxon>
        <taxon>Elateriformia</taxon>
        <taxon>Elateroidea</taxon>
        <taxon>Lampyridae</taxon>
        <taxon>Luciolinae</taxon>
        <taxon>Aquatica</taxon>
    </lineage>
</organism>
<comment type="subcellular location">
    <subcellularLocation>
        <location evidence="1">Cytoplasm</location>
    </subcellularLocation>
</comment>
<accession>A0AAN7PXQ2</accession>
<proteinExistence type="predicted"/>
<dbReference type="InterPro" id="IPR047176">
    <property type="entry name" value="FRMD4A/B"/>
</dbReference>
<evidence type="ECO:0000256" key="4">
    <source>
        <dbReference type="SAM" id="Coils"/>
    </source>
</evidence>
<feature type="coiled-coil region" evidence="4">
    <location>
        <begin position="132"/>
        <end position="159"/>
    </location>
</feature>
<name>A0AAN7PXQ2_9COLE</name>
<reference evidence="8" key="1">
    <citation type="submission" date="2023-01" db="EMBL/GenBank/DDBJ databases">
        <title>Key to firefly adult light organ development and bioluminescence: homeobox transcription factors regulate luciferase expression and transportation to peroxisome.</title>
        <authorList>
            <person name="Fu X."/>
        </authorList>
    </citation>
    <scope>NUCLEOTIDE SEQUENCE [LARGE SCALE GENOMIC DNA]</scope>
</reference>
<feature type="domain" description="Cytohesin Ubiquitin Protein Inducing" evidence="6">
    <location>
        <begin position="24"/>
        <end position="130"/>
    </location>
</feature>
<keyword evidence="8" id="KW-1185">Reference proteome</keyword>
<keyword evidence="2" id="KW-0963">Cytoplasm</keyword>
<feature type="compositionally biased region" description="Polar residues" evidence="5">
    <location>
        <begin position="160"/>
        <end position="171"/>
    </location>
</feature>
<dbReference type="AlphaFoldDB" id="A0AAN7PXQ2"/>
<comment type="caution">
    <text evidence="7">The sequence shown here is derived from an EMBL/GenBank/DDBJ whole genome shotgun (WGS) entry which is preliminary data.</text>
</comment>
<evidence type="ECO:0000256" key="5">
    <source>
        <dbReference type="SAM" id="MobiDB-lite"/>
    </source>
</evidence>
<evidence type="ECO:0000256" key="2">
    <source>
        <dbReference type="ARBA" id="ARBA00022490"/>
    </source>
</evidence>
<feature type="region of interest" description="Disordered" evidence="5">
    <location>
        <begin position="159"/>
        <end position="196"/>
    </location>
</feature>
<evidence type="ECO:0000313" key="7">
    <source>
        <dbReference type="EMBL" id="KAK4871640.1"/>
    </source>
</evidence>
<dbReference type="GO" id="GO:0005737">
    <property type="term" value="C:cytoplasm"/>
    <property type="evidence" value="ECO:0007669"/>
    <property type="project" value="UniProtKB-SubCell"/>
</dbReference>
<dbReference type="Proteomes" id="UP001353858">
    <property type="component" value="Unassembled WGS sequence"/>
</dbReference>
<feature type="region of interest" description="Disordered" evidence="5">
    <location>
        <begin position="474"/>
        <end position="526"/>
    </location>
</feature>
<evidence type="ECO:0000256" key="1">
    <source>
        <dbReference type="ARBA" id="ARBA00004496"/>
    </source>
</evidence>
<keyword evidence="3 4" id="KW-0175">Coiled coil</keyword>
<gene>
    <name evidence="7" type="ORF">RN001_015764</name>
</gene>
<evidence type="ECO:0000313" key="8">
    <source>
        <dbReference type="Proteomes" id="UP001353858"/>
    </source>
</evidence>
<sequence>MDNGLNLEEDNCVKMGATGNPNAARLATLQERKQSIEEALAKRNQELRQICIQEAELTGIMPTEIPLEPGESPPIFRRRIGTAFQLPQNLINNLNNEEESISSLELNMQVQANMAEAALSLANESNVSKTVRRQHMAQYQYHKRQYNSLEEKLSFYKARSQMSQQSNSPVLQQQKQKKKPRPTEQDDTVSMNASVQHNEPFGKSVLRHSMRSLQYPLTSDNNMDYRLAPGHQKLAYRSSEGSLHSESHLPLIRPEEAMMSGIYRLSLNGYKTYMERKEINSPHIPSHFISSQSNPNLYHHTSQQYQVASQTLPHNSQRSHQPIQGYVVYPSYNTNIQKAQDYSKFLSNNNSARQSSPTTSQGSAYSKSAYYPPTFYPSCRQYANVDQQFKTLNPHQIQPHQQYEHDVMSVGLGGYWKRTDSGESVWCNSVASDSWQRDKRFGSLDRRRNKRLHKRTSPLVDPKSATVSVVIPYSESARPVPTKPQTANRNRQDSRQLVRTQSLGSVGAQTADSVWPSDDNSSCGSDAHSINEINIAARKQKQKEWFETSLDGPAPLTPTRSHSVMSTTITSSIPSLSPEEKYVEMHTSPVPPTHTHKLPLEIPAESKPQPSPTIPEPNMELFNNNIPKNGTLIQAGQCKPYHEETKPFEMSDFYKYSTKFKKSPIKQENMENVRASPVQRNLSQSFTDENAVIQKGIYQPLQPMKCQPFSTNNNFDRSIDNIGSPTSNNSSLDLSQLTSNVAENFSAEMNAWYQNHEQVENTRTGPHGSSRSTATLV</sequence>
<dbReference type="Pfam" id="PF11819">
    <property type="entry name" value="CUPID"/>
    <property type="match status" value="1"/>
</dbReference>
<evidence type="ECO:0000259" key="6">
    <source>
        <dbReference type="Pfam" id="PF11819"/>
    </source>
</evidence>
<dbReference type="PANTHER" id="PTHR46079">
    <property type="entry name" value="FERM DOMAIN-CONTAINING PROTEIN 4"/>
    <property type="match status" value="1"/>
</dbReference>
<evidence type="ECO:0000256" key="3">
    <source>
        <dbReference type="ARBA" id="ARBA00023054"/>
    </source>
</evidence>
<dbReference type="PANTHER" id="PTHR46079:SF2">
    <property type="entry name" value="FERM DOMAIN-CONTAINING PROTEIN"/>
    <property type="match status" value="1"/>
</dbReference>
<dbReference type="EMBL" id="JARPUR010000008">
    <property type="protein sequence ID" value="KAK4871640.1"/>
    <property type="molecule type" value="Genomic_DNA"/>
</dbReference>